<dbReference type="RefSeq" id="WP_191157556.1">
    <property type="nucleotide sequence ID" value="NZ_JACXAI010000007.1"/>
</dbReference>
<dbReference type="AlphaFoldDB" id="A0A926NFJ5"/>
<protein>
    <submittedName>
        <fullName evidence="1">Uncharacterized protein</fullName>
    </submittedName>
</protein>
<evidence type="ECO:0000313" key="1">
    <source>
        <dbReference type="EMBL" id="MBD1380185.1"/>
    </source>
</evidence>
<proteinExistence type="predicted"/>
<keyword evidence="2" id="KW-1185">Reference proteome</keyword>
<accession>A0A926NFJ5</accession>
<reference evidence="1" key="1">
    <citation type="submission" date="2020-09" db="EMBL/GenBank/DDBJ databases">
        <title>A novel bacterium of genus Bacillus, isolated from South China Sea.</title>
        <authorList>
            <person name="Huang H."/>
            <person name="Mo K."/>
            <person name="Hu Y."/>
        </authorList>
    </citation>
    <scope>NUCLEOTIDE SEQUENCE</scope>
    <source>
        <strain evidence="1">IB182487</strain>
    </source>
</reference>
<organism evidence="1 2">
    <name type="scientific">Metabacillus arenae</name>
    <dbReference type="NCBI Taxonomy" id="2771434"/>
    <lineage>
        <taxon>Bacteria</taxon>
        <taxon>Bacillati</taxon>
        <taxon>Bacillota</taxon>
        <taxon>Bacilli</taxon>
        <taxon>Bacillales</taxon>
        <taxon>Bacillaceae</taxon>
        <taxon>Metabacillus</taxon>
    </lineage>
</organism>
<evidence type="ECO:0000313" key="2">
    <source>
        <dbReference type="Proteomes" id="UP000626844"/>
    </source>
</evidence>
<comment type="caution">
    <text evidence="1">The sequence shown here is derived from an EMBL/GenBank/DDBJ whole genome shotgun (WGS) entry which is preliminary data.</text>
</comment>
<name>A0A926NFJ5_9BACI</name>
<gene>
    <name evidence="1" type="ORF">IC621_08080</name>
</gene>
<dbReference type="Proteomes" id="UP000626844">
    <property type="component" value="Unassembled WGS sequence"/>
</dbReference>
<dbReference type="EMBL" id="JACXAI010000007">
    <property type="protein sequence ID" value="MBD1380185.1"/>
    <property type="molecule type" value="Genomic_DNA"/>
</dbReference>
<sequence>MAQLIKLKDYVSRYDLDPYRYPSQFIRLKNQHWKRLYSDWENDSLSIYRQQNLVSLETTKDSQERSFVKKIKSGWKKNNSASSNIDIPALFQQTENQEELNLVITTIPKSEEELKMIFMEHIFRIQLKWASSTISEISTIDKDWTRNNLLQHLLMRFPDHNLILFQPVFLVKQAELELDIIIVTPSEALCVTFLEGRKDAVFIVRSESLI</sequence>